<evidence type="ECO:0000313" key="2">
    <source>
        <dbReference type="Proteomes" id="UP000566819"/>
    </source>
</evidence>
<comment type="caution">
    <text evidence="1">The sequence shown here is derived from an EMBL/GenBank/DDBJ whole genome shotgun (WGS) entry which is preliminary data.</text>
</comment>
<dbReference type="Proteomes" id="UP000566819">
    <property type="component" value="Unassembled WGS sequence"/>
</dbReference>
<dbReference type="AlphaFoldDB" id="A0A8H4VZ05"/>
<proteinExistence type="predicted"/>
<protein>
    <submittedName>
        <fullName evidence="1">Uncharacterized protein</fullName>
    </submittedName>
</protein>
<organism evidence="1 2">
    <name type="scientific">Cudoniella acicularis</name>
    <dbReference type="NCBI Taxonomy" id="354080"/>
    <lineage>
        <taxon>Eukaryota</taxon>
        <taxon>Fungi</taxon>
        <taxon>Dikarya</taxon>
        <taxon>Ascomycota</taxon>
        <taxon>Pezizomycotina</taxon>
        <taxon>Leotiomycetes</taxon>
        <taxon>Helotiales</taxon>
        <taxon>Tricladiaceae</taxon>
        <taxon>Cudoniella</taxon>
    </lineage>
</organism>
<accession>A0A8H4VZ05</accession>
<dbReference type="EMBL" id="JAAMPI010000927">
    <property type="protein sequence ID" value="KAF4627686.1"/>
    <property type="molecule type" value="Genomic_DNA"/>
</dbReference>
<sequence length="75" mass="8340">MKTTHWTRLDVAAEKVGAVLNKSVSNWTEALPTDTQEICSRETDHTSDSDKRDHLTVVCFNSNGDGTTRHVPVTK</sequence>
<name>A0A8H4VZ05_9HELO</name>
<reference evidence="1 2" key="1">
    <citation type="submission" date="2020-03" db="EMBL/GenBank/DDBJ databases">
        <title>Draft Genome Sequence of Cudoniella acicularis.</title>
        <authorList>
            <person name="Buettner E."/>
            <person name="Kellner H."/>
        </authorList>
    </citation>
    <scope>NUCLEOTIDE SEQUENCE [LARGE SCALE GENOMIC DNA]</scope>
    <source>
        <strain evidence="1 2">DSM 108380</strain>
    </source>
</reference>
<evidence type="ECO:0000313" key="1">
    <source>
        <dbReference type="EMBL" id="KAF4627686.1"/>
    </source>
</evidence>
<keyword evidence="2" id="KW-1185">Reference proteome</keyword>
<dbReference type="OrthoDB" id="3598307at2759"/>
<gene>
    <name evidence="1" type="ORF">G7Y89_g10468</name>
</gene>